<dbReference type="InterPro" id="IPR050638">
    <property type="entry name" value="AA-Vitamin_Transporters"/>
</dbReference>
<feature type="transmembrane region" description="Helical" evidence="7">
    <location>
        <begin position="64"/>
        <end position="85"/>
    </location>
</feature>
<keyword evidence="4 7" id="KW-1133">Transmembrane helix</keyword>
<dbReference type="InterPro" id="IPR037185">
    <property type="entry name" value="EmrE-like"/>
</dbReference>
<evidence type="ECO:0000313" key="10">
    <source>
        <dbReference type="Proteomes" id="UP000315353"/>
    </source>
</evidence>
<comment type="caution">
    <text evidence="9">The sequence shown here is derived from an EMBL/GenBank/DDBJ whole genome shotgun (WGS) entry which is preliminary data.</text>
</comment>
<organism evidence="9 10">
    <name type="scientific">Corynebacterium flavescens</name>
    <dbReference type="NCBI Taxonomy" id="28028"/>
    <lineage>
        <taxon>Bacteria</taxon>
        <taxon>Bacillati</taxon>
        <taxon>Actinomycetota</taxon>
        <taxon>Actinomycetes</taxon>
        <taxon>Mycobacteriales</taxon>
        <taxon>Corynebacteriaceae</taxon>
        <taxon>Corynebacterium</taxon>
    </lineage>
</organism>
<dbReference type="PANTHER" id="PTHR32322:SF2">
    <property type="entry name" value="EAMA DOMAIN-CONTAINING PROTEIN"/>
    <property type="match status" value="1"/>
</dbReference>
<name>A0AB73B961_CORFL</name>
<reference evidence="9 10" key="1">
    <citation type="submission" date="2019-06" db="EMBL/GenBank/DDBJ databases">
        <title>Whole genome shotgun sequence of Corynebacterium flavescens NBRC 14136.</title>
        <authorList>
            <person name="Hosoyama A."/>
            <person name="Uohara A."/>
            <person name="Ohji S."/>
            <person name="Ichikawa N."/>
        </authorList>
    </citation>
    <scope>NUCLEOTIDE SEQUENCE [LARGE SCALE GENOMIC DNA]</scope>
    <source>
        <strain evidence="9 10">NBRC 14136</strain>
    </source>
</reference>
<evidence type="ECO:0000256" key="7">
    <source>
        <dbReference type="SAM" id="Phobius"/>
    </source>
</evidence>
<feature type="transmembrane region" description="Helical" evidence="7">
    <location>
        <begin position="118"/>
        <end position="138"/>
    </location>
</feature>
<dbReference type="AlphaFoldDB" id="A0AB73B961"/>
<comment type="similarity">
    <text evidence="2">Belongs to the EamA transporter family.</text>
</comment>
<evidence type="ECO:0000256" key="2">
    <source>
        <dbReference type="ARBA" id="ARBA00007362"/>
    </source>
</evidence>
<keyword evidence="5 7" id="KW-0472">Membrane</keyword>
<feature type="compositionally biased region" description="Basic and acidic residues" evidence="6">
    <location>
        <begin position="322"/>
        <end position="332"/>
    </location>
</feature>
<accession>A0AB73B961</accession>
<sequence length="332" mass="34421">MNQATRIALTALVPAVWGTTYYVSTQFLPPDHPWFAALMRPLPAGLIALAISRTLPRGAWWWKSLVLGSSNIGFFPLLFIAAGALPGGVAAPLGAGQPVFVAILAFFVLGEKTSGWRAAWTVLSILGVAMVVLGPAAAFSATGIAAGIAMAASMSSGVVLTKRWGIPAGVSPVALAGWQLTAGGLVLLVPALLIEGAPSHIDAPALGGYLWLGVVGTLVAYSVWFNNLQYLPVTATALLGVISPLVAALVGVVGVVLNGESLNAIQVSGFILALLAMVAGQLSPQPLTSRRRAQQQVSDHKSLETSHRNDVSRLHIGGPCGDRTHDLRIKSP</sequence>
<feature type="transmembrane region" description="Helical" evidence="7">
    <location>
        <begin position="144"/>
        <end position="161"/>
    </location>
</feature>
<feature type="region of interest" description="Disordered" evidence="6">
    <location>
        <begin position="289"/>
        <end position="332"/>
    </location>
</feature>
<gene>
    <name evidence="9" type="ORF">CFL01nite_19060</name>
</gene>
<dbReference type="EMBL" id="BJNB01000033">
    <property type="protein sequence ID" value="GEB98411.1"/>
    <property type="molecule type" value="Genomic_DNA"/>
</dbReference>
<dbReference type="SUPFAM" id="SSF103481">
    <property type="entry name" value="Multidrug resistance efflux transporter EmrE"/>
    <property type="match status" value="2"/>
</dbReference>
<evidence type="ECO:0000256" key="6">
    <source>
        <dbReference type="SAM" id="MobiDB-lite"/>
    </source>
</evidence>
<dbReference type="PANTHER" id="PTHR32322">
    <property type="entry name" value="INNER MEMBRANE TRANSPORTER"/>
    <property type="match status" value="1"/>
</dbReference>
<protein>
    <submittedName>
        <fullName evidence="9">ABC transporter permease</fullName>
    </submittedName>
</protein>
<feature type="transmembrane region" description="Helical" evidence="7">
    <location>
        <begin position="173"/>
        <end position="194"/>
    </location>
</feature>
<evidence type="ECO:0000256" key="3">
    <source>
        <dbReference type="ARBA" id="ARBA00022692"/>
    </source>
</evidence>
<feature type="transmembrane region" description="Helical" evidence="7">
    <location>
        <begin position="91"/>
        <end position="109"/>
    </location>
</feature>
<evidence type="ECO:0000256" key="5">
    <source>
        <dbReference type="ARBA" id="ARBA00023136"/>
    </source>
</evidence>
<evidence type="ECO:0000259" key="8">
    <source>
        <dbReference type="Pfam" id="PF00892"/>
    </source>
</evidence>
<evidence type="ECO:0000256" key="4">
    <source>
        <dbReference type="ARBA" id="ARBA00022989"/>
    </source>
</evidence>
<dbReference type="GO" id="GO:0016020">
    <property type="term" value="C:membrane"/>
    <property type="evidence" value="ECO:0007669"/>
    <property type="project" value="UniProtKB-SubCell"/>
</dbReference>
<dbReference type="InterPro" id="IPR000620">
    <property type="entry name" value="EamA_dom"/>
</dbReference>
<evidence type="ECO:0000313" key="9">
    <source>
        <dbReference type="EMBL" id="GEB98411.1"/>
    </source>
</evidence>
<proteinExistence type="inferred from homology"/>
<dbReference type="Pfam" id="PF00892">
    <property type="entry name" value="EamA"/>
    <property type="match status" value="2"/>
</dbReference>
<comment type="subcellular location">
    <subcellularLocation>
        <location evidence="1">Membrane</location>
        <topology evidence="1">Multi-pass membrane protein</topology>
    </subcellularLocation>
</comment>
<feature type="transmembrane region" description="Helical" evidence="7">
    <location>
        <begin position="237"/>
        <end position="257"/>
    </location>
</feature>
<feature type="compositionally biased region" description="Basic and acidic residues" evidence="6">
    <location>
        <begin position="298"/>
        <end position="313"/>
    </location>
</feature>
<dbReference type="Proteomes" id="UP000315353">
    <property type="component" value="Unassembled WGS sequence"/>
</dbReference>
<feature type="transmembrane region" description="Helical" evidence="7">
    <location>
        <begin position="34"/>
        <end position="52"/>
    </location>
</feature>
<feature type="transmembrane region" description="Helical" evidence="7">
    <location>
        <begin position="263"/>
        <end position="282"/>
    </location>
</feature>
<dbReference type="Gene3D" id="1.10.3730.20">
    <property type="match status" value="1"/>
</dbReference>
<feature type="domain" description="EamA" evidence="8">
    <location>
        <begin position="9"/>
        <end position="132"/>
    </location>
</feature>
<keyword evidence="3 7" id="KW-0812">Transmembrane</keyword>
<feature type="transmembrane region" description="Helical" evidence="7">
    <location>
        <begin position="206"/>
        <end position="225"/>
    </location>
</feature>
<evidence type="ECO:0000256" key="1">
    <source>
        <dbReference type="ARBA" id="ARBA00004141"/>
    </source>
</evidence>
<feature type="domain" description="EamA" evidence="8">
    <location>
        <begin position="142"/>
        <end position="277"/>
    </location>
</feature>